<accession>A0AAP0LUE9</accession>
<comment type="caution">
    <text evidence="1">The sequence shown here is derived from an EMBL/GenBank/DDBJ whole genome shotgun (WGS) entry which is preliminary data.</text>
</comment>
<evidence type="ECO:0000313" key="2">
    <source>
        <dbReference type="Proteomes" id="UP001428341"/>
    </source>
</evidence>
<proteinExistence type="predicted"/>
<name>A0AAP0LUE9_9ROSI</name>
<dbReference type="EMBL" id="JBCGBO010000007">
    <property type="protein sequence ID" value="KAK9187051.1"/>
    <property type="molecule type" value="Genomic_DNA"/>
</dbReference>
<reference evidence="1 2" key="1">
    <citation type="submission" date="2024-05" db="EMBL/GenBank/DDBJ databases">
        <title>Haplotype-resolved chromosome-level genome assembly of Huyou (Citrus changshanensis).</title>
        <authorList>
            <person name="Miao C."/>
            <person name="Chen W."/>
            <person name="Wu Y."/>
            <person name="Wang L."/>
            <person name="Zhao S."/>
            <person name="Grierson D."/>
            <person name="Xu C."/>
            <person name="Chen K."/>
        </authorList>
    </citation>
    <scope>NUCLEOTIDE SEQUENCE [LARGE SCALE GENOMIC DNA]</scope>
    <source>
        <strain evidence="1">01-14</strain>
        <tissue evidence="1">Leaf</tissue>
    </source>
</reference>
<organism evidence="1 2">
    <name type="scientific">Citrus x changshan-huyou</name>
    <dbReference type="NCBI Taxonomy" id="2935761"/>
    <lineage>
        <taxon>Eukaryota</taxon>
        <taxon>Viridiplantae</taxon>
        <taxon>Streptophyta</taxon>
        <taxon>Embryophyta</taxon>
        <taxon>Tracheophyta</taxon>
        <taxon>Spermatophyta</taxon>
        <taxon>Magnoliopsida</taxon>
        <taxon>eudicotyledons</taxon>
        <taxon>Gunneridae</taxon>
        <taxon>Pentapetalae</taxon>
        <taxon>rosids</taxon>
        <taxon>malvids</taxon>
        <taxon>Sapindales</taxon>
        <taxon>Rutaceae</taxon>
        <taxon>Aurantioideae</taxon>
        <taxon>Citrus</taxon>
    </lineage>
</organism>
<keyword evidence="2" id="KW-1185">Reference proteome</keyword>
<gene>
    <name evidence="1" type="ORF">WN944_018441</name>
</gene>
<evidence type="ECO:0000313" key="1">
    <source>
        <dbReference type="EMBL" id="KAK9187051.1"/>
    </source>
</evidence>
<dbReference type="AlphaFoldDB" id="A0AAP0LUE9"/>
<sequence>MERMTLATGRVESSSSLSEEGILRERETNAGHFISHIDLSHLLVSTIPPIVLLLPLLLPSSMEFESELLGFVIAGENEWNGFWILLFCSYLGGPKLHRGNYMTRFYSSAGVQAGSSQVQYYRLTKSLGRSTFQGSSHSLQIPFPSCLIKKTRISYFMSFQLKQHYKNFVFLLPEVISTTILVIPSGSCIPPVVSSIVRAAWAKEKSKSMY</sequence>
<protein>
    <submittedName>
        <fullName evidence="1">Uncharacterized protein</fullName>
    </submittedName>
</protein>
<dbReference type="Proteomes" id="UP001428341">
    <property type="component" value="Unassembled WGS sequence"/>
</dbReference>